<reference evidence="1 2" key="1">
    <citation type="submission" date="2024-08" db="EMBL/GenBank/DDBJ databases">
        <title>Gnathostoma spinigerum genome.</title>
        <authorList>
            <person name="Gonzalez-Bertolin B."/>
            <person name="Monzon S."/>
            <person name="Zaballos A."/>
            <person name="Jimenez P."/>
            <person name="Dekumyoy P."/>
            <person name="Varona S."/>
            <person name="Cuesta I."/>
            <person name="Sumanam S."/>
            <person name="Adisakwattana P."/>
            <person name="Gasser R.B."/>
            <person name="Hernandez-Gonzalez A."/>
            <person name="Young N.D."/>
            <person name="Perteguer M.J."/>
        </authorList>
    </citation>
    <scope>NUCLEOTIDE SEQUENCE [LARGE SCALE GENOMIC DNA]</scope>
    <source>
        <strain evidence="1">AL3</strain>
        <tissue evidence="1">Liver</tissue>
    </source>
</reference>
<keyword evidence="2" id="KW-1185">Reference proteome</keyword>
<evidence type="ECO:0000313" key="2">
    <source>
        <dbReference type="Proteomes" id="UP001608902"/>
    </source>
</evidence>
<organism evidence="1 2">
    <name type="scientific">Gnathostoma spinigerum</name>
    <dbReference type="NCBI Taxonomy" id="75299"/>
    <lineage>
        <taxon>Eukaryota</taxon>
        <taxon>Metazoa</taxon>
        <taxon>Ecdysozoa</taxon>
        <taxon>Nematoda</taxon>
        <taxon>Chromadorea</taxon>
        <taxon>Rhabditida</taxon>
        <taxon>Spirurina</taxon>
        <taxon>Gnathostomatomorpha</taxon>
        <taxon>Gnathostomatoidea</taxon>
        <taxon>Gnathostomatidae</taxon>
        <taxon>Gnathostoma</taxon>
    </lineage>
</organism>
<protein>
    <submittedName>
        <fullName evidence="1">Uncharacterized protein</fullName>
    </submittedName>
</protein>
<accession>A0ABD6EI59</accession>
<name>A0ABD6EI59_9BILA</name>
<comment type="caution">
    <text evidence="1">The sequence shown here is derived from an EMBL/GenBank/DDBJ whole genome shotgun (WGS) entry which is preliminary data.</text>
</comment>
<evidence type="ECO:0000313" key="1">
    <source>
        <dbReference type="EMBL" id="MFH4978912.1"/>
    </source>
</evidence>
<proteinExistence type="predicted"/>
<dbReference type="EMBL" id="JBGFUD010003652">
    <property type="protein sequence ID" value="MFH4978912.1"/>
    <property type="molecule type" value="Genomic_DNA"/>
</dbReference>
<dbReference type="AlphaFoldDB" id="A0ABD6EI59"/>
<sequence>MSSSVSPSNHLMCGAFPRNSRFKKLVLEWIMRCGRYIYFAGRNKGYKFGRLLHSSSNMTEEKKLPAVPETVLKRRKLRAEHKARLIANKIKFAKRAIRRHLPCDVW</sequence>
<dbReference type="Proteomes" id="UP001608902">
    <property type="component" value="Unassembled WGS sequence"/>
</dbReference>
<gene>
    <name evidence="1" type="ORF">AB6A40_005621</name>
</gene>